<gene>
    <name evidence="3" type="ORF">EVOR1521_LOCUS19539</name>
</gene>
<dbReference type="EMBL" id="CAUJNA010003013">
    <property type="protein sequence ID" value="CAJ1395008.1"/>
    <property type="molecule type" value="Genomic_DNA"/>
</dbReference>
<organism evidence="3 4">
    <name type="scientific">Effrenium voratum</name>
    <dbReference type="NCBI Taxonomy" id="2562239"/>
    <lineage>
        <taxon>Eukaryota</taxon>
        <taxon>Sar</taxon>
        <taxon>Alveolata</taxon>
        <taxon>Dinophyceae</taxon>
        <taxon>Suessiales</taxon>
        <taxon>Symbiodiniaceae</taxon>
        <taxon>Effrenium</taxon>
    </lineage>
</organism>
<evidence type="ECO:0000256" key="2">
    <source>
        <dbReference type="SAM" id="SignalP"/>
    </source>
</evidence>
<reference evidence="3" key="1">
    <citation type="submission" date="2023-08" db="EMBL/GenBank/DDBJ databases">
        <authorList>
            <person name="Chen Y."/>
            <person name="Shah S."/>
            <person name="Dougan E. K."/>
            <person name="Thang M."/>
            <person name="Chan C."/>
        </authorList>
    </citation>
    <scope>NUCLEOTIDE SEQUENCE</scope>
</reference>
<evidence type="ECO:0000256" key="1">
    <source>
        <dbReference type="SAM" id="MobiDB-lite"/>
    </source>
</evidence>
<dbReference type="Proteomes" id="UP001178507">
    <property type="component" value="Unassembled WGS sequence"/>
</dbReference>
<proteinExistence type="predicted"/>
<feature type="region of interest" description="Disordered" evidence="1">
    <location>
        <begin position="34"/>
        <end position="65"/>
    </location>
</feature>
<evidence type="ECO:0000313" key="4">
    <source>
        <dbReference type="Proteomes" id="UP001178507"/>
    </source>
</evidence>
<keyword evidence="2" id="KW-0732">Signal</keyword>
<feature type="signal peptide" evidence="2">
    <location>
        <begin position="1"/>
        <end position="20"/>
    </location>
</feature>
<dbReference type="AlphaFoldDB" id="A0AA36IY51"/>
<keyword evidence="4" id="KW-1185">Reference proteome</keyword>
<protein>
    <submittedName>
        <fullName evidence="3">Uncharacterized protein</fullName>
    </submittedName>
</protein>
<comment type="caution">
    <text evidence="3">The sequence shown here is derived from an EMBL/GenBank/DDBJ whole genome shotgun (WGS) entry which is preliminary data.</text>
</comment>
<sequence>MMKCARSLGVVGLALGYVQCRLLAAFGQHGKGFTLPRTLPTRRPHTARRAAESAENQTDQDPPDTEAGVLAWLEERTGTPEGLEIGTMLFLSKERERLAAAEEALVLTREMLADSEKVADAMFLALYIRAAQVGTWLGADAWPASFLSKASVPGMKCREAAQAMLAGIESSVVNKNETSEIVDAYVTATWGDEASYTSDSFDGVMISTPPQQASVQYSIGMLWGYAIRGVAKRLALDRQLGTVPELVSAQRLQLERALDLNFNESSNGPPTFLQYASEFFSHEDWADLCRPSNVAVNIMEAELQEAMHAVAILSSVSQDGELEVISSSEEEFENDFELDMVLLDQAEWKGFQYRAVVYGCLLADAEAFVGSEVGLERSERSWVRALTKSRALSEPRPEQGRLVAASVAMPLRRVVQALKGRVLATKLREARQSSAPVL</sequence>
<accession>A0AA36IY51</accession>
<evidence type="ECO:0000313" key="3">
    <source>
        <dbReference type="EMBL" id="CAJ1395008.1"/>
    </source>
</evidence>
<feature type="chain" id="PRO_5041427188" evidence="2">
    <location>
        <begin position="21"/>
        <end position="438"/>
    </location>
</feature>
<name>A0AA36IY51_9DINO</name>